<protein>
    <submittedName>
        <fullName evidence="3">17117_t:CDS:1</fullName>
    </submittedName>
</protein>
<reference evidence="3" key="1">
    <citation type="submission" date="2021-06" db="EMBL/GenBank/DDBJ databases">
        <authorList>
            <person name="Kallberg Y."/>
            <person name="Tangrot J."/>
            <person name="Rosling A."/>
        </authorList>
    </citation>
    <scope>NUCLEOTIDE SEQUENCE</scope>
    <source>
        <strain evidence="3">IN212</strain>
    </source>
</reference>
<keyword evidence="4" id="KW-1185">Reference proteome</keyword>
<dbReference type="AlphaFoldDB" id="A0A9N9J5B6"/>
<evidence type="ECO:0000313" key="3">
    <source>
        <dbReference type="EMBL" id="CAG8765864.1"/>
    </source>
</evidence>
<accession>A0A9N9J5B6</accession>
<sequence length="186" mass="18780">TTSLFPANGKLPVVATSDLKVTTVPLTSNPPGPQSVAPTIQKIPTSNASPTSVFGASPTSVSGASPTSVSRASPTSAPIKSNDAPTQKPNLANSSKSSITKTVFSTVATFVPGFTSAVTTTDSNGDVTVVNAYVPPTTIVAVNSVVTAVPADDQNSMAFSSANISSSFWGMWLSLGIGFISFLLVA</sequence>
<evidence type="ECO:0000313" key="4">
    <source>
        <dbReference type="Proteomes" id="UP000789396"/>
    </source>
</evidence>
<keyword evidence="2" id="KW-0812">Transmembrane</keyword>
<dbReference type="OrthoDB" id="10451999at2759"/>
<feature type="compositionally biased region" description="Polar residues" evidence="1">
    <location>
        <begin position="36"/>
        <end position="95"/>
    </location>
</feature>
<evidence type="ECO:0000256" key="2">
    <source>
        <dbReference type="SAM" id="Phobius"/>
    </source>
</evidence>
<gene>
    <name evidence="3" type="ORF">RFULGI_LOCUS14680</name>
</gene>
<name>A0A9N9J5B6_9GLOM</name>
<keyword evidence="2" id="KW-1133">Transmembrane helix</keyword>
<evidence type="ECO:0000256" key="1">
    <source>
        <dbReference type="SAM" id="MobiDB-lite"/>
    </source>
</evidence>
<comment type="caution">
    <text evidence="3">The sequence shown here is derived from an EMBL/GenBank/DDBJ whole genome shotgun (WGS) entry which is preliminary data.</text>
</comment>
<organism evidence="3 4">
    <name type="scientific">Racocetra fulgida</name>
    <dbReference type="NCBI Taxonomy" id="60492"/>
    <lineage>
        <taxon>Eukaryota</taxon>
        <taxon>Fungi</taxon>
        <taxon>Fungi incertae sedis</taxon>
        <taxon>Mucoromycota</taxon>
        <taxon>Glomeromycotina</taxon>
        <taxon>Glomeromycetes</taxon>
        <taxon>Diversisporales</taxon>
        <taxon>Gigasporaceae</taxon>
        <taxon>Racocetra</taxon>
    </lineage>
</organism>
<dbReference type="EMBL" id="CAJVPZ010043519">
    <property type="protein sequence ID" value="CAG8765864.1"/>
    <property type="molecule type" value="Genomic_DNA"/>
</dbReference>
<proteinExistence type="predicted"/>
<feature type="transmembrane region" description="Helical" evidence="2">
    <location>
        <begin position="167"/>
        <end position="185"/>
    </location>
</feature>
<dbReference type="Proteomes" id="UP000789396">
    <property type="component" value="Unassembled WGS sequence"/>
</dbReference>
<feature type="region of interest" description="Disordered" evidence="1">
    <location>
        <begin position="23"/>
        <end position="95"/>
    </location>
</feature>
<keyword evidence="2" id="KW-0472">Membrane</keyword>
<feature type="non-terminal residue" evidence="3">
    <location>
        <position position="186"/>
    </location>
</feature>